<keyword evidence="6" id="KW-1185">Reference proteome</keyword>
<dbReference type="OrthoDB" id="9803968at2"/>
<dbReference type="EMBL" id="SSHH01000001">
    <property type="protein sequence ID" value="TIX51348.1"/>
    <property type="molecule type" value="Genomic_DNA"/>
</dbReference>
<dbReference type="Gene3D" id="3.30.300.30">
    <property type="match status" value="1"/>
</dbReference>
<dbReference type="PANTHER" id="PTHR43201:SF5">
    <property type="entry name" value="MEDIUM-CHAIN ACYL-COA LIGASE ACSF2, MITOCHONDRIAL"/>
    <property type="match status" value="1"/>
</dbReference>
<dbReference type="PANTHER" id="PTHR43201">
    <property type="entry name" value="ACYL-COA SYNTHETASE"/>
    <property type="match status" value="1"/>
</dbReference>
<dbReference type="GO" id="GO:0006631">
    <property type="term" value="P:fatty acid metabolic process"/>
    <property type="evidence" value="ECO:0007669"/>
    <property type="project" value="TreeGrafter"/>
</dbReference>
<dbReference type="AlphaFoldDB" id="A0A4T3F2J9"/>
<name>A0A4T3F2J9_9SPHN</name>
<dbReference type="Proteomes" id="UP000309389">
    <property type="component" value="Unassembled WGS sequence"/>
</dbReference>
<dbReference type="GO" id="GO:0031956">
    <property type="term" value="F:medium-chain fatty acid-CoA ligase activity"/>
    <property type="evidence" value="ECO:0007669"/>
    <property type="project" value="TreeGrafter"/>
</dbReference>
<comment type="similarity">
    <text evidence="1">Belongs to the ATP-dependent AMP-binding enzyme family.</text>
</comment>
<dbReference type="InterPro" id="IPR000873">
    <property type="entry name" value="AMP-dep_synth/lig_dom"/>
</dbReference>
<accession>A0A4T3F2J9</accession>
<feature type="region of interest" description="Disordered" evidence="3">
    <location>
        <begin position="1"/>
        <end position="26"/>
    </location>
</feature>
<evidence type="ECO:0000313" key="5">
    <source>
        <dbReference type="EMBL" id="TIX51348.1"/>
    </source>
</evidence>
<dbReference type="SUPFAM" id="SSF56801">
    <property type="entry name" value="Acetyl-CoA synthetase-like"/>
    <property type="match status" value="1"/>
</dbReference>
<evidence type="ECO:0000256" key="2">
    <source>
        <dbReference type="ARBA" id="ARBA00022598"/>
    </source>
</evidence>
<evidence type="ECO:0000259" key="4">
    <source>
        <dbReference type="Pfam" id="PF00501"/>
    </source>
</evidence>
<dbReference type="InterPro" id="IPR042099">
    <property type="entry name" value="ANL_N_sf"/>
</dbReference>
<sequence length="573" mass="62071">MAHCPRVNRPPRDRWHRPRSGESRGQALCGPYRTGACGSCHSVSGNWYKPAALGIAPRCRKAESQRMVPELGNALPVVASLPPMKLLSPLYRHPQDRPAVRVADDVFDYGRLTRDIDAMARWLRLHGLEQGDHVGLNHYRKHVTTYWEWIMQLGCLRAGLASSIELGARAAQDRKAVLGWEGDFANADPGEQQLVFAPQGSAPLDEQLDIPDAVLPDDLEERAQRIFQTSGSTGLPKLVRLGRDVLHYRVEQVWRSGYFGADVCMHAAFRLLVTAGFRYPLAAWQAGGVVVLRALAREAASPGPSIAAASFIATSPFLMNQLAQALPGTLPGRERRTIQLVGGRTPIDLRNRLLGQIAGRVLVGYGTTETGLIAQGRSAVLARHPGATGFLVDGVEFEVVDAAGLPLPIGEEGDVRVRSPGMIETELRSADAAEGPGWRDGWFYPGDRAILFEDGMVAVTGRSAETANLGGLTIHLPQIEEAVASVPGVAGVGAVTINSAAEDILVVGVEAKASLDETELRASLARFFPAEQRVWFVQLPQIPRSSMGKVTRGALRDMLKRELEAFRKAGQTA</sequence>
<comment type="caution">
    <text evidence="5">The sequence shown here is derived from an EMBL/GenBank/DDBJ whole genome shotgun (WGS) entry which is preliminary data.</text>
</comment>
<gene>
    <name evidence="5" type="ORF">E5222_02460</name>
</gene>
<dbReference type="InterPro" id="IPR045851">
    <property type="entry name" value="AMP-bd_C_sf"/>
</dbReference>
<evidence type="ECO:0000313" key="6">
    <source>
        <dbReference type="Proteomes" id="UP000309389"/>
    </source>
</evidence>
<evidence type="ECO:0000256" key="3">
    <source>
        <dbReference type="SAM" id="MobiDB-lite"/>
    </source>
</evidence>
<organism evidence="5 6">
    <name type="scientific">Alteraurantiacibacter aquimixticola</name>
    <dbReference type="NCBI Taxonomy" id="2489173"/>
    <lineage>
        <taxon>Bacteria</taxon>
        <taxon>Pseudomonadati</taxon>
        <taxon>Pseudomonadota</taxon>
        <taxon>Alphaproteobacteria</taxon>
        <taxon>Sphingomonadales</taxon>
        <taxon>Erythrobacteraceae</taxon>
        <taxon>Alteraurantiacibacter</taxon>
    </lineage>
</organism>
<dbReference type="Pfam" id="PF00501">
    <property type="entry name" value="AMP-binding"/>
    <property type="match status" value="1"/>
</dbReference>
<proteinExistence type="inferred from homology"/>
<protein>
    <recommendedName>
        <fullName evidence="4">AMP-dependent synthetase/ligase domain-containing protein</fullName>
    </recommendedName>
</protein>
<reference evidence="5 6" key="1">
    <citation type="submission" date="2019-04" db="EMBL/GenBank/DDBJ databases">
        <title>Altererythrobacter aquimixticola sp. nov., isolated from sediment of junction between the ocean and a freshwater spring.</title>
        <authorList>
            <person name="Yoon J.-H."/>
        </authorList>
    </citation>
    <scope>NUCLEOTIDE SEQUENCE [LARGE SCALE GENOMIC DNA]</scope>
    <source>
        <strain evidence="5 6">SSKS-13</strain>
    </source>
</reference>
<keyword evidence="2" id="KW-0436">Ligase</keyword>
<dbReference type="Gene3D" id="3.40.50.12780">
    <property type="entry name" value="N-terminal domain of ligase-like"/>
    <property type="match status" value="1"/>
</dbReference>
<feature type="domain" description="AMP-dependent synthetase/ligase" evidence="4">
    <location>
        <begin position="92"/>
        <end position="423"/>
    </location>
</feature>
<evidence type="ECO:0000256" key="1">
    <source>
        <dbReference type="ARBA" id="ARBA00006432"/>
    </source>
</evidence>